<accession>A0A3R7F7H5</accession>
<dbReference type="VEuPathDB" id="FungiDB:H257_05775"/>
<name>A0A3R7F7H5_APHAT</name>
<evidence type="ECO:0000256" key="2">
    <source>
        <dbReference type="ARBA" id="ARBA00022840"/>
    </source>
</evidence>
<dbReference type="InterPro" id="IPR011009">
    <property type="entry name" value="Kinase-like_dom_sf"/>
</dbReference>
<keyword evidence="1" id="KW-0547">Nucleotide-binding</keyword>
<dbReference type="PROSITE" id="PS00108">
    <property type="entry name" value="PROTEIN_KINASE_ST"/>
    <property type="match status" value="1"/>
</dbReference>
<evidence type="ECO:0000313" key="4">
    <source>
        <dbReference type="EMBL" id="RHZ26272.1"/>
    </source>
</evidence>
<gene>
    <name evidence="4" type="ORF">DYB37_002154</name>
</gene>
<keyword evidence="2" id="KW-0067">ATP-binding</keyword>
<feature type="domain" description="Protein kinase" evidence="3">
    <location>
        <begin position="35"/>
        <end position="310"/>
    </location>
</feature>
<evidence type="ECO:0000256" key="1">
    <source>
        <dbReference type="ARBA" id="ARBA00022741"/>
    </source>
</evidence>
<dbReference type="Gene3D" id="1.10.510.10">
    <property type="entry name" value="Transferase(Phosphotransferase) domain 1"/>
    <property type="match status" value="1"/>
</dbReference>
<evidence type="ECO:0000259" key="3">
    <source>
        <dbReference type="PROSITE" id="PS50011"/>
    </source>
</evidence>
<dbReference type="SUPFAM" id="SSF56112">
    <property type="entry name" value="Protein kinase-like (PK-like)"/>
    <property type="match status" value="1"/>
</dbReference>
<dbReference type="FunFam" id="3.30.200.20:FF:000042">
    <property type="entry name" value="Aurora kinase A"/>
    <property type="match status" value="1"/>
</dbReference>
<sequence length="357" mass="40120">MYAPPLSAFFKKEEDLLVTHGLADVHSPAMFHHAFDLGDVIGRGSVSMVYACRHKSTLREYAVKVINKQLCIKKKSLRDEISVLMRVKHPNIISLEAVFESDQELYLVMERATGGELFDRIVQVGVYSERQAADIVAHLLLALEYLHDHNIMHRDIKPENLLLGTTDRPDDIKISDFGIAKILEDMEDDDSMQGIQTTRRASSAACRGRAYTSCGTDYYVAPEVLNGNGYDNKVDMWSLGVVIYIMLCGFPPFAEDEGGMESVYRKITSGVLDFPDPYWSNVSELGTRSRTRDVTTGVLMFDCVICHSQVIFEKFAECRPCPAHQRRKSIGPSLDPGTCVELSYQYGILVMMEKCHG</sequence>
<organism evidence="4 5">
    <name type="scientific">Aphanomyces astaci</name>
    <name type="common">Crayfish plague agent</name>
    <dbReference type="NCBI Taxonomy" id="112090"/>
    <lineage>
        <taxon>Eukaryota</taxon>
        <taxon>Sar</taxon>
        <taxon>Stramenopiles</taxon>
        <taxon>Oomycota</taxon>
        <taxon>Saprolegniomycetes</taxon>
        <taxon>Saprolegniales</taxon>
        <taxon>Verrucalvaceae</taxon>
        <taxon>Aphanomyces</taxon>
    </lineage>
</organism>
<dbReference type="PROSITE" id="PS50011">
    <property type="entry name" value="PROTEIN_KINASE_DOM"/>
    <property type="match status" value="1"/>
</dbReference>
<proteinExistence type="predicted"/>
<dbReference type="GO" id="GO:0005524">
    <property type="term" value="F:ATP binding"/>
    <property type="evidence" value="ECO:0007669"/>
    <property type="project" value="UniProtKB-KW"/>
</dbReference>
<dbReference type="Proteomes" id="UP000285430">
    <property type="component" value="Unassembled WGS sequence"/>
</dbReference>
<dbReference type="FunFam" id="1.10.510.10:FF:000571">
    <property type="entry name" value="Maternal embryonic leucine zipper kinase"/>
    <property type="match status" value="1"/>
</dbReference>
<dbReference type="PANTHER" id="PTHR24347">
    <property type="entry name" value="SERINE/THREONINE-PROTEIN KINASE"/>
    <property type="match status" value="1"/>
</dbReference>
<dbReference type="Gene3D" id="3.30.200.20">
    <property type="entry name" value="Phosphorylase Kinase, domain 1"/>
    <property type="match status" value="1"/>
</dbReference>
<dbReference type="AlphaFoldDB" id="A0A3R7F7H5"/>
<dbReference type="InterPro" id="IPR008271">
    <property type="entry name" value="Ser/Thr_kinase_AS"/>
</dbReference>
<protein>
    <recommendedName>
        <fullName evidence="3">Protein kinase domain-containing protein</fullName>
    </recommendedName>
</protein>
<dbReference type="CDD" id="cd05117">
    <property type="entry name" value="STKc_CAMK"/>
    <property type="match status" value="1"/>
</dbReference>
<comment type="caution">
    <text evidence="4">The sequence shown here is derived from an EMBL/GenBank/DDBJ whole genome shotgun (WGS) entry which is preliminary data.</text>
</comment>
<dbReference type="GO" id="GO:0004672">
    <property type="term" value="F:protein kinase activity"/>
    <property type="evidence" value="ECO:0007669"/>
    <property type="project" value="InterPro"/>
</dbReference>
<reference evidence="4 5" key="1">
    <citation type="submission" date="2018-08" db="EMBL/GenBank/DDBJ databases">
        <title>Aphanomyces genome sequencing and annotation.</title>
        <authorList>
            <person name="Minardi D."/>
            <person name="Oidtmann B."/>
            <person name="Van Der Giezen M."/>
            <person name="Studholme D.J."/>
        </authorList>
    </citation>
    <scope>NUCLEOTIDE SEQUENCE [LARGE SCALE GENOMIC DNA]</scope>
    <source>
        <strain evidence="4 5">Da</strain>
    </source>
</reference>
<evidence type="ECO:0000313" key="5">
    <source>
        <dbReference type="Proteomes" id="UP000285430"/>
    </source>
</evidence>
<dbReference type="SMART" id="SM00220">
    <property type="entry name" value="S_TKc"/>
    <property type="match status" value="1"/>
</dbReference>
<dbReference type="InterPro" id="IPR000719">
    <property type="entry name" value="Prot_kinase_dom"/>
</dbReference>
<dbReference type="EMBL" id="QUTH01002379">
    <property type="protein sequence ID" value="RHZ26272.1"/>
    <property type="molecule type" value="Genomic_DNA"/>
</dbReference>
<dbReference type="Pfam" id="PF00069">
    <property type="entry name" value="Pkinase"/>
    <property type="match status" value="1"/>
</dbReference>